<evidence type="ECO:0000259" key="8">
    <source>
        <dbReference type="PROSITE" id="PS52029"/>
    </source>
</evidence>
<evidence type="ECO:0000256" key="4">
    <source>
        <dbReference type="ARBA" id="ARBA00022984"/>
    </source>
</evidence>
<dbReference type="GO" id="GO:0071972">
    <property type="term" value="F:peptidoglycan L,D-transpeptidase activity"/>
    <property type="evidence" value="ECO:0007669"/>
    <property type="project" value="TreeGrafter"/>
</dbReference>
<dbReference type="GO" id="GO:0005576">
    <property type="term" value="C:extracellular region"/>
    <property type="evidence" value="ECO:0007669"/>
    <property type="project" value="TreeGrafter"/>
</dbReference>
<dbReference type="GO" id="GO:0016740">
    <property type="term" value="F:transferase activity"/>
    <property type="evidence" value="ECO:0007669"/>
    <property type="project" value="UniProtKB-KW"/>
</dbReference>
<name>A0A9D2BDM4_9FIRM</name>
<sequence length="295" mass="32817">MKIRRIVMAAAVLFFAAAFLYGHGMEAQAASRYTIYVNRRTNIVNVVDGRGRVVRAMYCSTGKNYSTIGGTYNTVSKMRWHALNGGVYGQYCTRIYGSYLFHSVYYYRTVKNQMSTAEYNKLGSQASAGCIRLAVTDAKWIYDHCSIGTRVVIGESRTLKKPTRSKLKVSTARRTGWDPTDPDPANPYYPKIRLKKSASKKIPYGRKMNKKKLRKLIKVTSPTTSTSTLLKNVTVKGKVKSSKPGKYKITYTVTDPRTLLTKSLKVTFTVKKPKKTAVPAAPATPPVSAPQTPAV</sequence>
<dbReference type="Gene3D" id="2.40.440.10">
    <property type="entry name" value="L,D-transpeptidase catalytic domain-like"/>
    <property type="match status" value="1"/>
</dbReference>
<feature type="domain" description="L,D-TPase catalytic" evidence="8">
    <location>
        <begin position="33"/>
        <end position="154"/>
    </location>
</feature>
<dbReference type="PANTHER" id="PTHR30582">
    <property type="entry name" value="L,D-TRANSPEPTIDASE"/>
    <property type="match status" value="1"/>
</dbReference>
<evidence type="ECO:0000256" key="1">
    <source>
        <dbReference type="ARBA" id="ARBA00004752"/>
    </source>
</evidence>
<dbReference type="Gene3D" id="2.60.40.10">
    <property type="entry name" value="Immunoglobulins"/>
    <property type="match status" value="1"/>
</dbReference>
<evidence type="ECO:0000313" key="10">
    <source>
        <dbReference type="Proteomes" id="UP000886805"/>
    </source>
</evidence>
<comment type="pathway">
    <text evidence="1 6">Cell wall biogenesis; peptidoglycan biosynthesis.</text>
</comment>
<comment type="caution">
    <text evidence="9">The sequence shown here is derived from an EMBL/GenBank/DDBJ whole genome shotgun (WGS) entry which is preliminary data.</text>
</comment>
<dbReference type="InterPro" id="IPR032179">
    <property type="entry name" value="Cry22Aa_Ig-like"/>
</dbReference>
<dbReference type="InterPro" id="IPR013783">
    <property type="entry name" value="Ig-like_fold"/>
</dbReference>
<reference evidence="9" key="1">
    <citation type="journal article" date="2021" name="PeerJ">
        <title>Extensive microbial diversity within the chicken gut microbiome revealed by metagenomics and culture.</title>
        <authorList>
            <person name="Gilroy R."/>
            <person name="Ravi A."/>
            <person name="Getino M."/>
            <person name="Pursley I."/>
            <person name="Horton D.L."/>
            <person name="Alikhan N.F."/>
            <person name="Baker D."/>
            <person name="Gharbi K."/>
            <person name="Hall N."/>
            <person name="Watson M."/>
            <person name="Adriaenssens E.M."/>
            <person name="Foster-Nyarko E."/>
            <person name="Jarju S."/>
            <person name="Secka A."/>
            <person name="Antonio M."/>
            <person name="Oren A."/>
            <person name="Chaudhuri R.R."/>
            <person name="La Ragione R."/>
            <person name="Hildebrand F."/>
            <person name="Pallen M.J."/>
        </authorList>
    </citation>
    <scope>NUCLEOTIDE SEQUENCE</scope>
    <source>
        <strain evidence="9">ChiSxjej3B15-1167</strain>
    </source>
</reference>
<protein>
    <submittedName>
        <fullName evidence="9">L,D-transpeptidase family protein</fullName>
    </submittedName>
</protein>
<evidence type="ECO:0000256" key="7">
    <source>
        <dbReference type="SAM" id="MobiDB-lite"/>
    </source>
</evidence>
<dbReference type="InterPro" id="IPR005490">
    <property type="entry name" value="LD_TPept_cat_dom"/>
</dbReference>
<feature type="active site" description="Nucleophile" evidence="6">
    <location>
        <position position="130"/>
    </location>
</feature>
<feature type="region of interest" description="Disordered" evidence="7">
    <location>
        <begin position="164"/>
        <end position="183"/>
    </location>
</feature>
<keyword evidence="5 6" id="KW-0961">Cell wall biogenesis/degradation</keyword>
<dbReference type="InterPro" id="IPR050979">
    <property type="entry name" value="LD-transpeptidase"/>
</dbReference>
<dbReference type="AlphaFoldDB" id="A0A9D2BDM4"/>
<keyword evidence="4 6" id="KW-0573">Peptidoglycan synthesis</keyword>
<dbReference type="EMBL" id="DXEQ01000009">
    <property type="protein sequence ID" value="HIX71444.1"/>
    <property type="molecule type" value="Genomic_DNA"/>
</dbReference>
<evidence type="ECO:0000256" key="2">
    <source>
        <dbReference type="ARBA" id="ARBA00022679"/>
    </source>
</evidence>
<evidence type="ECO:0000256" key="3">
    <source>
        <dbReference type="ARBA" id="ARBA00022960"/>
    </source>
</evidence>
<dbReference type="PROSITE" id="PS52029">
    <property type="entry name" value="LD_TPASE"/>
    <property type="match status" value="1"/>
</dbReference>
<dbReference type="GO" id="GO:0018104">
    <property type="term" value="P:peptidoglycan-protein cross-linking"/>
    <property type="evidence" value="ECO:0007669"/>
    <property type="project" value="TreeGrafter"/>
</dbReference>
<dbReference type="Pfam" id="PF03734">
    <property type="entry name" value="YkuD"/>
    <property type="match status" value="1"/>
</dbReference>
<keyword evidence="2" id="KW-0808">Transferase</keyword>
<dbReference type="InterPro" id="IPR038063">
    <property type="entry name" value="Transpep_catalytic_dom"/>
</dbReference>
<evidence type="ECO:0000256" key="5">
    <source>
        <dbReference type="ARBA" id="ARBA00023316"/>
    </source>
</evidence>
<accession>A0A9D2BDM4</accession>
<keyword evidence="3 6" id="KW-0133">Cell shape</keyword>
<dbReference type="CDD" id="cd16913">
    <property type="entry name" value="YkuD_like"/>
    <property type="match status" value="1"/>
</dbReference>
<feature type="region of interest" description="Disordered" evidence="7">
    <location>
        <begin position="274"/>
        <end position="295"/>
    </location>
</feature>
<gene>
    <name evidence="9" type="ORF">H9849_00335</name>
</gene>
<reference evidence="9" key="2">
    <citation type="submission" date="2021-04" db="EMBL/GenBank/DDBJ databases">
        <authorList>
            <person name="Gilroy R."/>
        </authorList>
    </citation>
    <scope>NUCLEOTIDE SEQUENCE</scope>
    <source>
        <strain evidence="9">ChiSxjej3B15-1167</strain>
    </source>
</reference>
<feature type="active site" description="Proton donor/acceptor" evidence="6">
    <location>
        <position position="102"/>
    </location>
</feature>
<proteinExistence type="predicted"/>
<organism evidence="9 10">
    <name type="scientific">Candidatus Anaerobutyricum stercoripullorum</name>
    <dbReference type="NCBI Taxonomy" id="2838456"/>
    <lineage>
        <taxon>Bacteria</taxon>
        <taxon>Bacillati</taxon>
        <taxon>Bacillota</taxon>
        <taxon>Clostridia</taxon>
        <taxon>Lachnospirales</taxon>
        <taxon>Lachnospiraceae</taxon>
        <taxon>Anaerobutyricum</taxon>
    </lineage>
</organism>
<dbReference type="GO" id="GO:0071555">
    <property type="term" value="P:cell wall organization"/>
    <property type="evidence" value="ECO:0007669"/>
    <property type="project" value="UniProtKB-UniRule"/>
</dbReference>
<dbReference type="GO" id="GO:0008360">
    <property type="term" value="P:regulation of cell shape"/>
    <property type="evidence" value="ECO:0007669"/>
    <property type="project" value="UniProtKB-UniRule"/>
</dbReference>
<dbReference type="SUPFAM" id="SSF141523">
    <property type="entry name" value="L,D-transpeptidase catalytic domain-like"/>
    <property type="match status" value="1"/>
</dbReference>
<evidence type="ECO:0000313" key="9">
    <source>
        <dbReference type="EMBL" id="HIX71444.1"/>
    </source>
</evidence>
<evidence type="ECO:0000256" key="6">
    <source>
        <dbReference type="PROSITE-ProRule" id="PRU01373"/>
    </source>
</evidence>
<dbReference type="PANTHER" id="PTHR30582:SF2">
    <property type="entry name" value="L,D-TRANSPEPTIDASE YCIB-RELATED"/>
    <property type="match status" value="1"/>
</dbReference>
<dbReference type="Pfam" id="PF16403">
    <property type="entry name" value="Bact_surface_Ig-like"/>
    <property type="match status" value="1"/>
</dbReference>
<dbReference type="Proteomes" id="UP000886805">
    <property type="component" value="Unassembled WGS sequence"/>
</dbReference>